<dbReference type="PROSITE" id="PS01023">
    <property type="entry name" value="PTR2_2"/>
    <property type="match status" value="1"/>
</dbReference>
<sequence length="198" mass="21575">DKVLGNRMAVMLGALLMAIGHVVLGASEIHPSFLYLSLAIIVCGYGLFKSNVSCLLGELYEPTDPRRDGGFSLMYAAGNVGSIIAPIACGYAQEEYSWAMGFGLAAVGMIAGLVIFLCGNRHFTHTRGVNKKVLRATNFLLPNWGWLLVLLVATPALITVLFWKEWSVYALIVATIIGLGVLAKIYRKAENQKQRKEL</sequence>
<dbReference type="Proteomes" id="UP000430387">
    <property type="component" value="Unassembled WGS sequence"/>
</dbReference>
<evidence type="ECO:0000256" key="4">
    <source>
        <dbReference type="ARBA" id="ARBA00022856"/>
    </source>
</evidence>
<dbReference type="NCBIfam" id="TIGR00924">
    <property type="entry name" value="yjdL_sub1_fam"/>
    <property type="match status" value="1"/>
</dbReference>
<keyword evidence="5" id="KW-0653">Protein transport</keyword>
<feature type="transmembrane region" description="Helical" evidence="9">
    <location>
        <begin position="168"/>
        <end position="186"/>
    </location>
</feature>
<evidence type="ECO:0000256" key="5">
    <source>
        <dbReference type="ARBA" id="ARBA00022927"/>
    </source>
</evidence>
<dbReference type="EMBL" id="WTQJ01002250">
    <property type="protein sequence ID" value="MWR18103.1"/>
    <property type="molecule type" value="Genomic_DNA"/>
</dbReference>
<feature type="transmembrane region" description="Helical" evidence="9">
    <location>
        <begin position="99"/>
        <end position="118"/>
    </location>
</feature>
<evidence type="ECO:0000256" key="1">
    <source>
        <dbReference type="ARBA" id="ARBA00004141"/>
    </source>
</evidence>
<dbReference type="GO" id="GO:0006857">
    <property type="term" value="P:oligopeptide transport"/>
    <property type="evidence" value="ECO:0007669"/>
    <property type="project" value="InterPro"/>
</dbReference>
<dbReference type="InterPro" id="IPR036259">
    <property type="entry name" value="MFS_trans_sf"/>
</dbReference>
<reference evidence="10 11" key="1">
    <citation type="submission" date="2019-12" db="EMBL/GenBank/DDBJ databases">
        <title>Enteriobacteria Tanzani isolates_8377-8380.</title>
        <authorList>
            <person name="Subbiah M."/>
            <person name="Call D."/>
        </authorList>
    </citation>
    <scope>NUCLEOTIDE SEQUENCE [LARGE SCALE GENOMIC DNA]</scope>
    <source>
        <strain evidence="10 11">8380wG1</strain>
    </source>
</reference>
<dbReference type="AlphaFoldDB" id="A0A6D0IIM5"/>
<organism evidence="10 11">
    <name type="scientific">Escherichia coli</name>
    <dbReference type="NCBI Taxonomy" id="562"/>
    <lineage>
        <taxon>Bacteria</taxon>
        <taxon>Pseudomonadati</taxon>
        <taxon>Pseudomonadota</taxon>
        <taxon>Gammaproteobacteria</taxon>
        <taxon>Enterobacterales</taxon>
        <taxon>Enterobacteriaceae</taxon>
        <taxon>Escherichia</taxon>
    </lineage>
</organism>
<feature type="non-terminal residue" evidence="10">
    <location>
        <position position="1"/>
    </location>
</feature>
<evidence type="ECO:0000256" key="2">
    <source>
        <dbReference type="ARBA" id="ARBA00005982"/>
    </source>
</evidence>
<dbReference type="InterPro" id="IPR000109">
    <property type="entry name" value="POT_fam"/>
</dbReference>
<keyword evidence="3 8" id="KW-0812">Transmembrane</keyword>
<dbReference type="SUPFAM" id="SSF103473">
    <property type="entry name" value="MFS general substrate transporter"/>
    <property type="match status" value="1"/>
</dbReference>
<accession>A0A6D0IIM5</accession>
<evidence type="ECO:0000256" key="6">
    <source>
        <dbReference type="ARBA" id="ARBA00022989"/>
    </source>
</evidence>
<evidence type="ECO:0000256" key="9">
    <source>
        <dbReference type="SAM" id="Phobius"/>
    </source>
</evidence>
<evidence type="ECO:0000313" key="11">
    <source>
        <dbReference type="Proteomes" id="UP000430387"/>
    </source>
</evidence>
<dbReference type="Pfam" id="PF00854">
    <property type="entry name" value="PTR2"/>
    <property type="match status" value="1"/>
</dbReference>
<dbReference type="GO" id="GO:0016020">
    <property type="term" value="C:membrane"/>
    <property type="evidence" value="ECO:0007669"/>
    <property type="project" value="UniProtKB-SubCell"/>
</dbReference>
<feature type="non-terminal residue" evidence="10">
    <location>
        <position position="198"/>
    </location>
</feature>
<dbReference type="Gene3D" id="1.20.1250.20">
    <property type="entry name" value="MFS general substrate transporter like domains"/>
    <property type="match status" value="1"/>
</dbReference>
<keyword evidence="4" id="KW-0571">Peptide transport</keyword>
<feature type="transmembrane region" description="Helical" evidence="9">
    <location>
        <begin position="35"/>
        <end position="60"/>
    </location>
</feature>
<keyword evidence="6 9" id="KW-1133">Transmembrane helix</keyword>
<protein>
    <submittedName>
        <fullName evidence="10">Dipeptide permease DtpD</fullName>
    </submittedName>
</protein>
<dbReference type="PANTHER" id="PTHR11654">
    <property type="entry name" value="OLIGOPEPTIDE TRANSPORTER-RELATED"/>
    <property type="match status" value="1"/>
</dbReference>
<evidence type="ECO:0000256" key="8">
    <source>
        <dbReference type="RuleBase" id="RU003755"/>
    </source>
</evidence>
<comment type="subcellular location">
    <subcellularLocation>
        <location evidence="1 8">Membrane</location>
        <topology evidence="1 8">Multi-pass membrane protein</topology>
    </subcellularLocation>
</comment>
<proteinExistence type="inferred from homology"/>
<dbReference type="GO" id="GO:0015031">
    <property type="term" value="P:protein transport"/>
    <property type="evidence" value="ECO:0007669"/>
    <property type="project" value="UniProtKB-KW"/>
</dbReference>
<gene>
    <name evidence="10" type="primary">dtpD</name>
    <name evidence="10" type="ORF">GQA06_30450</name>
</gene>
<evidence type="ECO:0000313" key="10">
    <source>
        <dbReference type="EMBL" id="MWR18103.1"/>
    </source>
</evidence>
<dbReference type="InterPro" id="IPR018456">
    <property type="entry name" value="PTR2_symporter_CS"/>
</dbReference>
<dbReference type="InterPro" id="IPR005279">
    <property type="entry name" value="Dipep/tripep_permease"/>
</dbReference>
<comment type="caution">
    <text evidence="10">The sequence shown here is derived from an EMBL/GenBank/DDBJ whole genome shotgun (WGS) entry which is preliminary data.</text>
</comment>
<keyword evidence="8" id="KW-0813">Transport</keyword>
<evidence type="ECO:0000256" key="3">
    <source>
        <dbReference type="ARBA" id="ARBA00022692"/>
    </source>
</evidence>
<feature type="transmembrane region" description="Helical" evidence="9">
    <location>
        <begin position="72"/>
        <end position="93"/>
    </location>
</feature>
<feature type="transmembrane region" description="Helical" evidence="9">
    <location>
        <begin position="139"/>
        <end position="162"/>
    </location>
</feature>
<name>A0A6D0IIM5_ECOLX</name>
<evidence type="ECO:0000256" key="7">
    <source>
        <dbReference type="ARBA" id="ARBA00023136"/>
    </source>
</evidence>
<keyword evidence="7 9" id="KW-0472">Membrane</keyword>
<comment type="similarity">
    <text evidence="2 8">Belongs to the major facilitator superfamily. Proton-dependent oligopeptide transporter (POT/PTR) (TC 2.A.17) family.</text>
</comment>
<dbReference type="GO" id="GO:1904680">
    <property type="term" value="F:peptide transmembrane transporter activity"/>
    <property type="evidence" value="ECO:0007669"/>
    <property type="project" value="InterPro"/>
</dbReference>